<evidence type="ECO:0000313" key="3">
    <source>
        <dbReference type="Proteomes" id="UP000292478"/>
    </source>
</evidence>
<evidence type="ECO:0000313" key="4">
    <source>
        <dbReference type="Proteomes" id="UP000292751"/>
    </source>
</evidence>
<organism evidence="2 3">
    <name type="scientific">Bifidobacterium longum subsp. longum</name>
    <dbReference type="NCBI Taxonomy" id="1679"/>
    <lineage>
        <taxon>Bacteria</taxon>
        <taxon>Bacillati</taxon>
        <taxon>Actinomycetota</taxon>
        <taxon>Actinomycetes</taxon>
        <taxon>Bifidobacteriales</taxon>
        <taxon>Bifidobacteriaceae</taxon>
        <taxon>Bifidobacterium</taxon>
    </lineage>
</organism>
<accession>A0A1D7UNN0</accession>
<dbReference type="EMBL" id="SHRX01000012">
    <property type="protein sequence ID" value="TCE99271.1"/>
    <property type="molecule type" value="Genomic_DNA"/>
</dbReference>
<dbReference type="Proteomes" id="UP000292751">
    <property type="component" value="Unassembled WGS sequence"/>
</dbReference>
<sequence length="109" mass="12554">MSEIREKAVRLLLQAAYEMAADNADSVADIFDCQHGFIDDLRRRAMLKLDKPYTAPDFDTAEQQIAETGLSLDMLDKRAREAFSQKYSTTYDRYECAIGWCIDDMLGWE</sequence>
<protein>
    <submittedName>
        <fullName evidence="2">Uncharacterized protein</fullName>
    </submittedName>
</protein>
<evidence type="ECO:0000313" key="2">
    <source>
        <dbReference type="EMBL" id="TCF58310.1"/>
    </source>
</evidence>
<gene>
    <name evidence="1" type="ORF">MCC10076_0904</name>
    <name evidence="2" type="ORF">MCC10113_1092</name>
</gene>
<evidence type="ECO:0000313" key="1">
    <source>
        <dbReference type="EMBL" id="TCE99271.1"/>
    </source>
</evidence>
<dbReference type="Proteomes" id="UP000292478">
    <property type="component" value="Unassembled WGS sequence"/>
</dbReference>
<dbReference type="RefSeq" id="WP_015713499.1">
    <property type="nucleotide sequence ID" value="NZ_CP016019.1"/>
</dbReference>
<reference evidence="3 4" key="1">
    <citation type="journal article" date="2018" name="Sci. Rep.">
        <title>Genomic diversity and distribution of Bifidobacterium longum subsp. longum across the human lifespan.</title>
        <authorList>
            <person name="Odamaki T."/>
            <person name="Bottacini F."/>
            <person name="Kato K."/>
            <person name="Mitsuyama E."/>
            <person name="Yoshida K."/>
            <person name="Horigome A."/>
            <person name="Xiao J.Z."/>
            <person name="van Sinderen D."/>
        </authorList>
    </citation>
    <scope>NUCLEOTIDE SEQUENCE [LARGE SCALE GENOMIC DNA]</scope>
    <source>
        <strain evidence="1 4">MCC10076</strain>
        <strain evidence="2 3">MCC10113</strain>
    </source>
</reference>
<proteinExistence type="predicted"/>
<dbReference type="AlphaFoldDB" id="A0A1D7UNN0"/>
<comment type="caution">
    <text evidence="2">The sequence shown here is derived from an EMBL/GenBank/DDBJ whole genome shotgun (WGS) entry which is preliminary data.</text>
</comment>
<dbReference type="EMBL" id="SHTC01000015">
    <property type="protein sequence ID" value="TCF58310.1"/>
    <property type="molecule type" value="Genomic_DNA"/>
</dbReference>
<reference evidence="2" key="2">
    <citation type="submission" date="2019-02" db="EMBL/GenBank/DDBJ databases">
        <authorList>
            <person name="Odamaki T."/>
        </authorList>
    </citation>
    <scope>NUCLEOTIDE SEQUENCE</scope>
    <source>
        <strain evidence="1">MCC10076</strain>
        <strain evidence="2">MCC10113</strain>
    </source>
</reference>
<name>A0A1D7UNN0_BIFLL</name>